<feature type="transmembrane region" description="Helical" evidence="2">
    <location>
        <begin position="94"/>
        <end position="113"/>
    </location>
</feature>
<proteinExistence type="predicted"/>
<name>A0ABW1JLF1_9NOCA</name>
<sequence length="605" mass="63320">MLAEPAAEEGALSDESLGEQDVAGSGGGSARGRVLGSTPLRMVIGIAAVAVGVLLFLAPMHVRTVALVTGVGFVLVGVATALIPLAAERVRVPLSARVLGGVLGVLGAAMVVWPSAGTPGLAFLIGTALIVHGVLALWQVVRAGGADQRVTAALAAIASITVGVVAFAWPVLTIVLFRFGVAAWFIFFGLQLLFTALVRRRHRHRWIRTIAAASALTIAVLLAYGSVRLLSGVPLPEPGPFYTAPDNVPREPGRLLRSEPLDQGVPDGARGWRILYTTTHPDGTPAISSGTILAPEDPSDTPFPLLTVAHGTTGIAPKCAPSLSPTPFDDGAGTALQEMVTQHGWVAVTSDYIGLGTQGTHPYLVGEAEARNVLDASRAARQFDEISTTTDTVVWGHSQGGQAALWTGQIAGSYAPEFHIKGVAAFAPAADLFGLAESDKSEVGGKTISAYIANTWNDLYPLLQLTDHLTPGSKHGVEKIRNLCFNGKDALSAILRGSQIPNQVFPDQLLDGEFGTLLKGQTPVGPFPAPVLVAQGLADPLVKPELQQNWVDARCESGEPIDYRTFPGLSHMSLVAADSPLTPQIVQWTLDRWTGATPTPTCDAG</sequence>
<dbReference type="Gene3D" id="3.40.50.1820">
    <property type="entry name" value="alpha/beta hydrolase"/>
    <property type="match status" value="2"/>
</dbReference>
<feature type="transmembrane region" description="Helical" evidence="2">
    <location>
        <begin position="150"/>
        <end position="169"/>
    </location>
</feature>
<feature type="transmembrane region" description="Helical" evidence="2">
    <location>
        <begin position="64"/>
        <end position="87"/>
    </location>
</feature>
<evidence type="ECO:0000313" key="4">
    <source>
        <dbReference type="Proteomes" id="UP001596223"/>
    </source>
</evidence>
<feature type="transmembrane region" description="Helical" evidence="2">
    <location>
        <begin position="40"/>
        <end position="58"/>
    </location>
</feature>
<keyword evidence="4" id="KW-1185">Reference proteome</keyword>
<dbReference type="Pfam" id="PF03729">
    <property type="entry name" value="DUF308"/>
    <property type="match status" value="2"/>
</dbReference>
<dbReference type="Pfam" id="PF03583">
    <property type="entry name" value="LIP"/>
    <property type="match status" value="1"/>
</dbReference>
<feature type="transmembrane region" description="Helical" evidence="2">
    <location>
        <begin position="206"/>
        <end position="227"/>
    </location>
</feature>
<reference evidence="4" key="1">
    <citation type="journal article" date="2019" name="Int. J. Syst. Evol. Microbiol.">
        <title>The Global Catalogue of Microorganisms (GCM) 10K type strain sequencing project: providing services to taxonomists for standard genome sequencing and annotation.</title>
        <authorList>
            <consortium name="The Broad Institute Genomics Platform"/>
            <consortium name="The Broad Institute Genome Sequencing Center for Infectious Disease"/>
            <person name="Wu L."/>
            <person name="Ma J."/>
        </authorList>
    </citation>
    <scope>NUCLEOTIDE SEQUENCE [LARGE SCALE GENOMIC DNA]</scope>
    <source>
        <strain evidence="4">CCUG 36956</strain>
    </source>
</reference>
<dbReference type="InterPro" id="IPR029058">
    <property type="entry name" value="AB_hydrolase_fold"/>
</dbReference>
<comment type="caution">
    <text evidence="3">The sequence shown here is derived from an EMBL/GenBank/DDBJ whole genome shotgun (WGS) entry which is preliminary data.</text>
</comment>
<keyword evidence="2" id="KW-1133">Transmembrane helix</keyword>
<accession>A0ABW1JLF1</accession>
<dbReference type="InterPro" id="IPR005152">
    <property type="entry name" value="Lipase_secreted"/>
</dbReference>
<dbReference type="EMBL" id="JBHSQN010000002">
    <property type="protein sequence ID" value="MFC6010241.1"/>
    <property type="molecule type" value="Genomic_DNA"/>
</dbReference>
<feature type="transmembrane region" description="Helical" evidence="2">
    <location>
        <begin position="119"/>
        <end position="138"/>
    </location>
</feature>
<dbReference type="SUPFAM" id="SSF53474">
    <property type="entry name" value="alpha/beta-Hydrolases"/>
    <property type="match status" value="1"/>
</dbReference>
<dbReference type="PANTHER" id="PTHR34853:SF1">
    <property type="entry name" value="LIPASE 5"/>
    <property type="match status" value="1"/>
</dbReference>
<gene>
    <name evidence="3" type="ORF">ACFP3H_04195</name>
</gene>
<organism evidence="3 4">
    <name type="scientific">Nocardia lasii</name>
    <dbReference type="NCBI Taxonomy" id="1616107"/>
    <lineage>
        <taxon>Bacteria</taxon>
        <taxon>Bacillati</taxon>
        <taxon>Actinomycetota</taxon>
        <taxon>Actinomycetes</taxon>
        <taxon>Mycobacteriales</taxon>
        <taxon>Nocardiaceae</taxon>
        <taxon>Nocardia</taxon>
    </lineage>
</organism>
<dbReference type="InterPro" id="IPR005325">
    <property type="entry name" value="DUF308_memb"/>
</dbReference>
<feature type="region of interest" description="Disordered" evidence="1">
    <location>
        <begin position="1"/>
        <end position="30"/>
    </location>
</feature>
<protein>
    <submittedName>
        <fullName evidence="3">Lipase family protein</fullName>
    </submittedName>
</protein>
<evidence type="ECO:0000256" key="2">
    <source>
        <dbReference type="SAM" id="Phobius"/>
    </source>
</evidence>
<dbReference type="RefSeq" id="WP_378599880.1">
    <property type="nucleotide sequence ID" value="NZ_JBHSQN010000002.1"/>
</dbReference>
<keyword evidence="2" id="KW-0812">Transmembrane</keyword>
<dbReference type="Proteomes" id="UP001596223">
    <property type="component" value="Unassembled WGS sequence"/>
</dbReference>
<feature type="transmembrane region" description="Helical" evidence="2">
    <location>
        <begin position="175"/>
        <end position="194"/>
    </location>
</feature>
<dbReference type="PANTHER" id="PTHR34853">
    <property type="match status" value="1"/>
</dbReference>
<keyword evidence="2" id="KW-0472">Membrane</keyword>
<evidence type="ECO:0000313" key="3">
    <source>
        <dbReference type="EMBL" id="MFC6010241.1"/>
    </source>
</evidence>
<evidence type="ECO:0000256" key="1">
    <source>
        <dbReference type="SAM" id="MobiDB-lite"/>
    </source>
</evidence>